<sequence length="394" mass="44668">MPPTMATYQQLKQDPASRVLFNNRITTMGHLKSTLEDNVAFVALDTEHVSIESQRNRILHQVGLAYIPTMAPHTPFPNQPRLDDFYHRNQLQSLTININLSDQIREALTRFRGGVPNRRPSRFGHEREADLDDLESVIVGFIQSCNPSTKLVLVGFEMPAEWNYLSRDFPRIIPYFSSWVDLRDIAKDIAPFGEIPGRVSVLQTFGYHWKDIKGPNRCGSADNAGDDAVSMLAMANALLYSENQEKLRFRQKCSYIAHKYAKKHGPFVFNEYNIAFGATIQSKGLLPNTINSSMKLARYFFDFMPVSTGLKSAEVAFIAFEDQGHLNKFVQANDGRLLPTGETLSVAPIERRVVADSTAERETKRRLREARKVERSESEFTGLGNLFLECNNNT</sequence>
<evidence type="ECO:0000313" key="1">
    <source>
        <dbReference type="EMBL" id="RWA05292.1"/>
    </source>
</evidence>
<organism evidence="1 2">
    <name type="scientific">Xylaria grammica</name>
    <dbReference type="NCBI Taxonomy" id="363999"/>
    <lineage>
        <taxon>Eukaryota</taxon>
        <taxon>Fungi</taxon>
        <taxon>Dikarya</taxon>
        <taxon>Ascomycota</taxon>
        <taxon>Pezizomycotina</taxon>
        <taxon>Sordariomycetes</taxon>
        <taxon>Xylariomycetidae</taxon>
        <taxon>Xylariales</taxon>
        <taxon>Xylariaceae</taxon>
        <taxon>Xylaria</taxon>
    </lineage>
</organism>
<gene>
    <name evidence="1" type="ORF">EKO27_g9814</name>
</gene>
<reference evidence="1 2" key="1">
    <citation type="submission" date="2018-12" db="EMBL/GenBank/DDBJ databases">
        <title>Draft genome sequence of Xylaria grammica IHI A82.</title>
        <authorList>
            <person name="Buettner E."/>
            <person name="Kellner H."/>
        </authorList>
    </citation>
    <scope>NUCLEOTIDE SEQUENCE [LARGE SCALE GENOMIC DNA]</scope>
    <source>
        <strain evidence="1 2">IHI A82</strain>
    </source>
</reference>
<name>A0A439CT51_9PEZI</name>
<dbReference type="EMBL" id="RYZI01000457">
    <property type="protein sequence ID" value="RWA05292.1"/>
    <property type="molecule type" value="Genomic_DNA"/>
</dbReference>
<dbReference type="Proteomes" id="UP000286045">
    <property type="component" value="Unassembled WGS sequence"/>
</dbReference>
<comment type="caution">
    <text evidence="1">The sequence shown here is derived from an EMBL/GenBank/DDBJ whole genome shotgun (WGS) entry which is preliminary data.</text>
</comment>
<protein>
    <submittedName>
        <fullName evidence="1">Uncharacterized protein</fullName>
    </submittedName>
</protein>
<evidence type="ECO:0000313" key="2">
    <source>
        <dbReference type="Proteomes" id="UP000286045"/>
    </source>
</evidence>
<keyword evidence="2" id="KW-1185">Reference proteome</keyword>
<accession>A0A439CT51</accession>
<proteinExistence type="predicted"/>
<dbReference type="AlphaFoldDB" id="A0A439CT51"/>
<dbReference type="STRING" id="363999.A0A439CT51"/>